<sequence length="899" mass="104178">MNITTVSTKTKNINKQLIVIIKPNGYFEIDWQETNEIINQKHNDALKKLYSQFYINEFDTLLLLGLSEKRINFSESLKFLKSISNIFVKRLLQRADLEFVRDRIKLQIKEEDIVSILLKAPYIIGIENLNNDWIKKIWKELNISFCKMIKNYNGSVENFIISINPNIHLVGRIFFHLVENDINSNLPFTFLATYSAYISEDGNEKYLPLENALTEYKYDDIKLNELIEPLKIISKKSSLMFDMLETKEIFLKTDLDESSAYTFLKEIPLYEDAGIVCRIPKWWKNNSNSLKLSLTIGNNNISRVSLSSLVDFDASLYLGEDKLSSIELKNLLLEAEGLTFIKGKWVEVNHKKLNETLKAYENANKIIHNNTSNMSMLSALRFQLDAKKELDIIESDCYVEVSNGEWINSVLLKLTHPDSIENIDSGINFNGTLRPYQKKGLNWLYFMKNLGLGACLADDMGLGKTIQVIAFLNYIKDIQKEKALIVLPVSLIGNWTNELDKFAPKLKYTVLHPSENKNIKNSINIYNQDYDIYITSYGMLNKFEWINTVLWNTIILDEAQAIKNPTTQRTRAVKKINANYRVVMTGTPIENKLTDLWSIFDFLNKGLLGTTKEFLKFISKFENSDDNYSNLKKVISPFVLRRLKTDKSIILDLPDKIEMKTYSNLSKKQTVLYNNLVEDLKKQIENSKVGIQRKGIVLSSIIKFKQICNHPDQYLSQNTYLEEDSGKFERLRAICENIYEKRERVIVFTQFKEITNPLKIFLESIFKHKGLVIHGGTPIKKRQEFVEKFQTHEYVPFIVLSLKAGGIGLNLTAANHVIHFDRWWNPSVENQATDRAFRIGQRKNVIVHKFITKGTIEEKIDLMIEDKTKLSEEIISNNKTNIITKMNNKELIELFTFTP</sequence>
<dbReference type="AlphaFoldDB" id="A0AAU9E2N0"/>
<dbReference type="Pfam" id="PF00271">
    <property type="entry name" value="Helicase_C"/>
    <property type="match status" value="1"/>
</dbReference>
<dbReference type="InterPro" id="IPR014001">
    <property type="entry name" value="Helicase_ATP-bd"/>
</dbReference>
<reference evidence="4 5" key="1">
    <citation type="submission" date="2023-08" db="EMBL/GenBank/DDBJ databases">
        <title>Helicovermis profunda gen. nov., sp. nov., a novel mesophilic, fermentative bacterium within the Bacillota from a deep-sea hydrothermal vent chimney.</title>
        <authorList>
            <person name="Miyazaki U."/>
            <person name="Mizutani D."/>
            <person name="Hashimoto Y."/>
            <person name="Tame A."/>
            <person name="Sawayama S."/>
            <person name="Miyazaki J."/>
            <person name="Takai K."/>
            <person name="Nakagawa S."/>
        </authorList>
    </citation>
    <scope>NUCLEOTIDE SEQUENCE [LARGE SCALE GENOMIC DNA]</scope>
    <source>
        <strain evidence="4 5">S502</strain>
    </source>
</reference>
<name>A0AAU9E2N0_9FIRM</name>
<dbReference type="CDD" id="cd18793">
    <property type="entry name" value="SF2_C_SNF"/>
    <property type="match status" value="1"/>
</dbReference>
<dbReference type="InterPro" id="IPR038718">
    <property type="entry name" value="SNF2-like_sf"/>
</dbReference>
<feature type="domain" description="Helicase ATP-binding" evidence="2">
    <location>
        <begin position="445"/>
        <end position="606"/>
    </location>
</feature>
<proteinExistence type="predicted"/>
<dbReference type="SUPFAM" id="SSF52540">
    <property type="entry name" value="P-loop containing nucleoside triphosphate hydrolases"/>
    <property type="match status" value="2"/>
</dbReference>
<dbReference type="InterPro" id="IPR027417">
    <property type="entry name" value="P-loop_NTPase"/>
</dbReference>
<evidence type="ECO:0000259" key="2">
    <source>
        <dbReference type="PROSITE" id="PS51192"/>
    </source>
</evidence>
<evidence type="ECO:0000259" key="3">
    <source>
        <dbReference type="PROSITE" id="PS51194"/>
    </source>
</evidence>
<evidence type="ECO:0008006" key="6">
    <source>
        <dbReference type="Google" id="ProtNLM"/>
    </source>
</evidence>
<dbReference type="Gene3D" id="3.40.50.300">
    <property type="entry name" value="P-loop containing nucleotide triphosphate hydrolases"/>
    <property type="match status" value="1"/>
</dbReference>
<gene>
    <name evidence="4" type="ORF">HLPR_04860</name>
</gene>
<dbReference type="InterPro" id="IPR000330">
    <property type="entry name" value="SNF2_N"/>
</dbReference>
<evidence type="ECO:0000313" key="4">
    <source>
        <dbReference type="EMBL" id="BEP28155.1"/>
    </source>
</evidence>
<dbReference type="PANTHER" id="PTHR10799">
    <property type="entry name" value="SNF2/RAD54 HELICASE FAMILY"/>
    <property type="match status" value="1"/>
</dbReference>
<dbReference type="Pfam" id="PF00176">
    <property type="entry name" value="SNF2-rel_dom"/>
    <property type="match status" value="1"/>
</dbReference>
<dbReference type="InterPro" id="IPR049730">
    <property type="entry name" value="SNF2/RAD54-like_C"/>
</dbReference>
<feature type="domain" description="Helicase C-terminal" evidence="3">
    <location>
        <begin position="730"/>
        <end position="895"/>
    </location>
</feature>
<evidence type="ECO:0000256" key="1">
    <source>
        <dbReference type="ARBA" id="ARBA00022801"/>
    </source>
</evidence>
<dbReference type="Proteomes" id="UP001321786">
    <property type="component" value="Chromosome"/>
</dbReference>
<dbReference type="RefSeq" id="WP_338536491.1">
    <property type="nucleotide sequence ID" value="NZ_AP028654.1"/>
</dbReference>
<dbReference type="KEGG" id="hprf:HLPR_04860"/>
<organism evidence="4 5">
    <name type="scientific">Helicovermis profundi</name>
    <dbReference type="NCBI Taxonomy" id="3065157"/>
    <lineage>
        <taxon>Bacteria</taxon>
        <taxon>Bacillati</taxon>
        <taxon>Bacillota</taxon>
        <taxon>Clostridia</taxon>
        <taxon>Helicovermis</taxon>
    </lineage>
</organism>
<keyword evidence="5" id="KW-1185">Reference proteome</keyword>
<accession>A0AAU9E2N0</accession>
<dbReference type="InterPro" id="IPR001650">
    <property type="entry name" value="Helicase_C-like"/>
</dbReference>
<dbReference type="InterPro" id="IPR022138">
    <property type="entry name" value="DUF3670"/>
</dbReference>
<dbReference type="PROSITE" id="PS51194">
    <property type="entry name" value="HELICASE_CTER"/>
    <property type="match status" value="1"/>
</dbReference>
<protein>
    <recommendedName>
        <fullName evidence="6">ATP-dependent helicase</fullName>
    </recommendedName>
</protein>
<evidence type="ECO:0000313" key="5">
    <source>
        <dbReference type="Proteomes" id="UP001321786"/>
    </source>
</evidence>
<dbReference type="GO" id="GO:0005524">
    <property type="term" value="F:ATP binding"/>
    <property type="evidence" value="ECO:0007669"/>
    <property type="project" value="InterPro"/>
</dbReference>
<keyword evidence="1" id="KW-0378">Hydrolase</keyword>
<dbReference type="PROSITE" id="PS51192">
    <property type="entry name" value="HELICASE_ATP_BIND_1"/>
    <property type="match status" value="1"/>
</dbReference>
<dbReference type="Gene3D" id="3.40.50.10810">
    <property type="entry name" value="Tandem AAA-ATPase domain"/>
    <property type="match status" value="1"/>
</dbReference>
<dbReference type="SMART" id="SM00490">
    <property type="entry name" value="HELICc"/>
    <property type="match status" value="1"/>
</dbReference>
<dbReference type="Pfam" id="PF12419">
    <property type="entry name" value="DUF3670"/>
    <property type="match status" value="1"/>
</dbReference>
<dbReference type="SMART" id="SM00487">
    <property type="entry name" value="DEXDc"/>
    <property type="match status" value="1"/>
</dbReference>
<dbReference type="GO" id="GO:0016787">
    <property type="term" value="F:hydrolase activity"/>
    <property type="evidence" value="ECO:0007669"/>
    <property type="project" value="UniProtKB-KW"/>
</dbReference>
<dbReference type="EMBL" id="AP028654">
    <property type="protein sequence ID" value="BEP28155.1"/>
    <property type="molecule type" value="Genomic_DNA"/>
</dbReference>